<protein>
    <submittedName>
        <fullName evidence="1">Uncharacterized protein</fullName>
    </submittedName>
</protein>
<sequence>MEHSGLFQHIYIDLGLAEGVLRRALHRLGHELSAALAVLPVPEAHLHARHGSGRFAVELDSARLHPFAVHSVNKLSAEVVVADLAQHRGAAAEPGVCDGHVARRAAGRARELRRLPLQVPPRGVLVGVHLPVRHPHRGHEFPPRRAEATHQRRPIVREIHPVVEVDPFLHYILLFSLWIRLLDSVDRRLGLHFLLLDLLLGLPCPAGGRLQRLLLPL</sequence>
<name>A0A0A8XSM8_ARUDO</name>
<evidence type="ECO:0000313" key="1">
    <source>
        <dbReference type="EMBL" id="JAD14722.1"/>
    </source>
</evidence>
<dbReference type="EMBL" id="GBRH01283173">
    <property type="protein sequence ID" value="JAD14722.1"/>
    <property type="molecule type" value="Transcribed_RNA"/>
</dbReference>
<dbReference type="AlphaFoldDB" id="A0A0A8XSM8"/>
<reference evidence="1" key="2">
    <citation type="journal article" date="2015" name="Data Brief">
        <title>Shoot transcriptome of the giant reed, Arundo donax.</title>
        <authorList>
            <person name="Barrero R.A."/>
            <person name="Guerrero F.D."/>
            <person name="Moolhuijzen P."/>
            <person name="Goolsby J.A."/>
            <person name="Tidwell J."/>
            <person name="Bellgard S.E."/>
            <person name="Bellgard M.I."/>
        </authorList>
    </citation>
    <scope>NUCLEOTIDE SEQUENCE</scope>
    <source>
        <tissue evidence="1">Shoot tissue taken approximately 20 cm above the soil surface</tissue>
    </source>
</reference>
<accession>A0A0A8XSM8</accession>
<proteinExistence type="predicted"/>
<reference evidence="1" key="1">
    <citation type="submission" date="2014-09" db="EMBL/GenBank/DDBJ databases">
        <authorList>
            <person name="Magalhaes I.L.F."/>
            <person name="Oliveira U."/>
            <person name="Santos F.R."/>
            <person name="Vidigal T.H.D.A."/>
            <person name="Brescovit A.D."/>
            <person name="Santos A.J."/>
        </authorList>
    </citation>
    <scope>NUCLEOTIDE SEQUENCE</scope>
    <source>
        <tissue evidence="1">Shoot tissue taken approximately 20 cm above the soil surface</tissue>
    </source>
</reference>
<organism evidence="1">
    <name type="scientific">Arundo donax</name>
    <name type="common">Giant reed</name>
    <name type="synonym">Donax arundinaceus</name>
    <dbReference type="NCBI Taxonomy" id="35708"/>
    <lineage>
        <taxon>Eukaryota</taxon>
        <taxon>Viridiplantae</taxon>
        <taxon>Streptophyta</taxon>
        <taxon>Embryophyta</taxon>
        <taxon>Tracheophyta</taxon>
        <taxon>Spermatophyta</taxon>
        <taxon>Magnoliopsida</taxon>
        <taxon>Liliopsida</taxon>
        <taxon>Poales</taxon>
        <taxon>Poaceae</taxon>
        <taxon>PACMAD clade</taxon>
        <taxon>Arundinoideae</taxon>
        <taxon>Arundineae</taxon>
        <taxon>Arundo</taxon>
    </lineage>
</organism>